<gene>
    <name evidence="3" type="ORF">SAMN07250955_11654</name>
</gene>
<dbReference type="Pfam" id="PF03929">
    <property type="entry name" value="PepSY_TM"/>
    <property type="match status" value="1"/>
</dbReference>
<reference evidence="3 4" key="1">
    <citation type="submission" date="2017-06" db="EMBL/GenBank/DDBJ databases">
        <authorList>
            <person name="Kim H.J."/>
            <person name="Triplett B.A."/>
        </authorList>
    </citation>
    <scope>NUCLEOTIDE SEQUENCE [LARGE SCALE GENOMIC DNA]</scope>
    <source>
        <strain evidence="3 4">B29T1</strain>
    </source>
</reference>
<feature type="transmembrane region" description="Helical" evidence="1">
    <location>
        <begin position="195"/>
        <end position="217"/>
    </location>
</feature>
<dbReference type="EMBL" id="FYEH01000016">
    <property type="protein sequence ID" value="SNB77283.1"/>
    <property type="molecule type" value="Genomic_DNA"/>
</dbReference>
<dbReference type="PANTHER" id="PTHR34219">
    <property type="entry name" value="IRON-REGULATED INNER MEMBRANE PROTEIN-RELATED"/>
    <property type="match status" value="1"/>
</dbReference>
<keyword evidence="1" id="KW-0812">Transmembrane</keyword>
<keyword evidence="1" id="KW-1133">Transmembrane helix</keyword>
<name>A0A212RXD3_9PROT</name>
<sequence length="468" mass="49330">MQVVSSARALGPAPLGAVYRAVWRWHFYAGLLVIPFLILLAVTGGLYLFHKEIDAVVHANLLRVQPGTGPGLAPSALVANAQRAVPGTPLTYVTPGDPGAAAAVGIRTPEGTHRLVYLDPADGRVLGSIGPKSTVMGIVRQLHSLAFFGVWPPYVIEIVGGWTVVLVLTGLYLWWPRGGRKGGVVSLRGTPTKRIFWRDLHAVSGLLAAIFLAFLAVTGMPWSSFWGGQTHRLVAAAGIGFPAGAWGDAPSSSLPLQAVAADVGWTMQTSPVPLSSGHHQGAPTKEGTPADLPTSIGLDAAVAIFNEAGLERGYAVALPQTAEGVYSGTVYPADLAKERAIHLDQYTGRKLIDVAFADYGWGGKAIEWGVNVHMGQEFGRLNQIVLALACVLVIVMAVGALVMWWKRRPPGSLAAPPWPSDRRPVVAVTAILFVLGLVYPLTGISMLAILAVDLIGHHMLAARAASAA</sequence>
<dbReference type="PANTHER" id="PTHR34219:SF1">
    <property type="entry name" value="PEPSY DOMAIN-CONTAINING PROTEIN"/>
    <property type="match status" value="1"/>
</dbReference>
<evidence type="ECO:0000259" key="2">
    <source>
        <dbReference type="Pfam" id="PF03413"/>
    </source>
</evidence>
<dbReference type="AlphaFoldDB" id="A0A212RXD3"/>
<dbReference type="InterPro" id="IPR005625">
    <property type="entry name" value="PepSY-ass_TM"/>
</dbReference>
<evidence type="ECO:0000313" key="4">
    <source>
        <dbReference type="Proteomes" id="UP000197065"/>
    </source>
</evidence>
<dbReference type="InterPro" id="IPR025711">
    <property type="entry name" value="PepSY"/>
</dbReference>
<evidence type="ECO:0000313" key="3">
    <source>
        <dbReference type="EMBL" id="SNB77283.1"/>
    </source>
</evidence>
<keyword evidence="1" id="KW-0472">Membrane</keyword>
<dbReference type="Pfam" id="PF03413">
    <property type="entry name" value="PepSY"/>
    <property type="match status" value="1"/>
</dbReference>
<keyword evidence="4" id="KW-1185">Reference proteome</keyword>
<proteinExistence type="predicted"/>
<feature type="transmembrane region" description="Helical" evidence="1">
    <location>
        <begin position="425"/>
        <end position="452"/>
    </location>
</feature>
<dbReference type="Proteomes" id="UP000197065">
    <property type="component" value="Unassembled WGS sequence"/>
</dbReference>
<feature type="transmembrane region" description="Helical" evidence="1">
    <location>
        <begin position="25"/>
        <end position="49"/>
    </location>
</feature>
<feature type="domain" description="PepSY" evidence="2">
    <location>
        <begin position="73"/>
        <end position="128"/>
    </location>
</feature>
<accession>A0A212RXD3</accession>
<dbReference type="RefSeq" id="WP_088562744.1">
    <property type="nucleotide sequence ID" value="NZ_FYEH01000016.1"/>
</dbReference>
<feature type="transmembrane region" description="Helical" evidence="1">
    <location>
        <begin position="154"/>
        <end position="175"/>
    </location>
</feature>
<protein>
    <submittedName>
        <fullName evidence="3">Uncharacterized iron-regulated membrane protein</fullName>
    </submittedName>
</protein>
<dbReference type="OrthoDB" id="9791166at2"/>
<organism evidence="3 4">
    <name type="scientific">Arboricoccus pini</name>
    <dbReference type="NCBI Taxonomy" id="1963835"/>
    <lineage>
        <taxon>Bacteria</taxon>
        <taxon>Pseudomonadati</taxon>
        <taxon>Pseudomonadota</taxon>
        <taxon>Alphaproteobacteria</taxon>
        <taxon>Geminicoccales</taxon>
        <taxon>Geminicoccaceae</taxon>
        <taxon>Arboricoccus</taxon>
    </lineage>
</organism>
<feature type="transmembrane region" description="Helical" evidence="1">
    <location>
        <begin position="384"/>
        <end position="405"/>
    </location>
</feature>
<evidence type="ECO:0000256" key="1">
    <source>
        <dbReference type="SAM" id="Phobius"/>
    </source>
</evidence>